<proteinExistence type="predicted"/>
<sequence>MKKRLLAIAGIAIIAAISIVGYTSAEETNFTRPMNTRRGYLTREGITEGSFNKHYRNSGDMMQIMRGNGFEDMAVWMEDGIKSSLGIDILME</sequence>
<organism evidence="1 2">
    <name type="scientific">Clostridium aceticum</name>
    <dbReference type="NCBI Taxonomy" id="84022"/>
    <lineage>
        <taxon>Bacteria</taxon>
        <taxon>Bacillati</taxon>
        <taxon>Bacillota</taxon>
        <taxon>Clostridia</taxon>
        <taxon>Eubacteriales</taxon>
        <taxon>Clostridiaceae</taxon>
        <taxon>Clostridium</taxon>
    </lineage>
</organism>
<keyword evidence="2" id="KW-1185">Reference proteome</keyword>
<dbReference type="STRING" id="84022.CACET_c04760"/>
<dbReference type="AlphaFoldDB" id="A0A0D8IHI2"/>
<dbReference type="EMBL" id="CP009687">
    <property type="protein sequence ID" value="AKL93986.1"/>
    <property type="molecule type" value="Genomic_DNA"/>
</dbReference>
<reference evidence="1 2" key="1">
    <citation type="submission" date="2014-10" db="EMBL/GenBank/DDBJ databases">
        <title>Genome sequence of Clostridium aceticum DSM 1496.</title>
        <authorList>
            <person name="Poehlein A."/>
            <person name="Schiel-Bengelsdorf B."/>
            <person name="Gottschalk G."/>
            <person name="Duerre P."/>
            <person name="Daniel R."/>
        </authorList>
    </citation>
    <scope>NUCLEOTIDE SEQUENCE [LARGE SCALE GENOMIC DNA]</scope>
    <source>
        <strain evidence="1 2">DSM 1496</strain>
    </source>
</reference>
<dbReference type="PATRIC" id="fig|84022.5.peg.1617"/>
<dbReference type="RefSeq" id="WP_044823143.1">
    <property type="nucleotide sequence ID" value="NZ_CP009687.1"/>
</dbReference>
<accession>A0A0D8IHI2</accession>
<evidence type="ECO:0000313" key="1">
    <source>
        <dbReference type="EMBL" id="AKL93986.1"/>
    </source>
</evidence>
<protein>
    <submittedName>
        <fullName evidence="1">Uncharacterized protein</fullName>
    </submittedName>
</protein>
<name>A0A0D8IHI2_9CLOT</name>
<evidence type="ECO:0000313" key="2">
    <source>
        <dbReference type="Proteomes" id="UP000035704"/>
    </source>
</evidence>
<gene>
    <name evidence="1" type="ORF">CACET_c04760</name>
</gene>
<dbReference type="KEGG" id="cace:CACET_c04760"/>
<dbReference type="Proteomes" id="UP000035704">
    <property type="component" value="Chromosome"/>
</dbReference>